<sequence length="35" mass="3706">MSQRRPDARRQAIASRPVGKCGLPGHHGPGTRAAL</sequence>
<organism evidence="2">
    <name type="scientific">marine sediment metagenome</name>
    <dbReference type="NCBI Taxonomy" id="412755"/>
    <lineage>
        <taxon>unclassified sequences</taxon>
        <taxon>metagenomes</taxon>
        <taxon>ecological metagenomes</taxon>
    </lineage>
</organism>
<dbReference type="EMBL" id="AYSL01000045">
    <property type="protein sequence ID" value="KTF08285.1"/>
    <property type="molecule type" value="Genomic_DNA"/>
</dbReference>
<feature type="compositionally biased region" description="Basic and acidic residues" evidence="1">
    <location>
        <begin position="1"/>
        <end position="10"/>
    </location>
</feature>
<gene>
    <name evidence="2" type="ORF">MGSAQ_000220</name>
</gene>
<accession>A0A1B6NXZ3</accession>
<feature type="region of interest" description="Disordered" evidence="1">
    <location>
        <begin position="1"/>
        <end position="35"/>
    </location>
</feature>
<proteinExistence type="predicted"/>
<evidence type="ECO:0000256" key="1">
    <source>
        <dbReference type="SAM" id="MobiDB-lite"/>
    </source>
</evidence>
<protein>
    <submittedName>
        <fullName evidence="2">Uncharacterized protein</fullName>
    </submittedName>
</protein>
<name>A0A1B6NXZ3_9ZZZZ</name>
<evidence type="ECO:0000313" key="2">
    <source>
        <dbReference type="EMBL" id="KTF08285.1"/>
    </source>
</evidence>
<reference evidence="2" key="1">
    <citation type="submission" date="2013-11" db="EMBL/GenBank/DDBJ databases">
        <title>Microbial diversity, functional groups and degradation webs in Northern and Southern Mediterranean and Red Sea marine crude oil polluted sites.</title>
        <authorList>
            <person name="Daffonchio D."/>
            <person name="Mapelli F."/>
            <person name="Ferrer M."/>
            <person name="Richter M."/>
            <person name="Cherif A."/>
            <person name="Malkawi H.I."/>
            <person name="Yakimov M.M."/>
            <person name="Abdel-Fattah Y.R."/>
            <person name="Blaghen M."/>
            <person name="Golyshin P.N."/>
            <person name="Kalogerakis N."/>
            <person name="Boon N."/>
            <person name="Magagnini M."/>
            <person name="Fava F."/>
        </authorList>
    </citation>
    <scope>NUCLEOTIDE SEQUENCE</scope>
</reference>
<dbReference type="AlphaFoldDB" id="A0A1B6NXZ3"/>
<comment type="caution">
    <text evidence="2">The sequence shown here is derived from an EMBL/GenBank/DDBJ whole genome shotgun (WGS) entry which is preliminary data.</text>
</comment>